<accession>A0A291GQE5</accession>
<dbReference type="PANTHER" id="PTHR43877:SF2">
    <property type="entry name" value="AMINOALKYLPHOSPHONATE N-ACETYLTRANSFERASE-RELATED"/>
    <property type="match status" value="1"/>
</dbReference>
<dbReference type="InterPro" id="IPR050832">
    <property type="entry name" value="Bact_Acetyltransf"/>
</dbReference>
<evidence type="ECO:0000256" key="2">
    <source>
        <dbReference type="ARBA" id="ARBA00023315"/>
    </source>
</evidence>
<dbReference type="Gene3D" id="3.40.630.30">
    <property type="match status" value="1"/>
</dbReference>
<evidence type="ECO:0000259" key="3">
    <source>
        <dbReference type="PROSITE" id="PS51186"/>
    </source>
</evidence>
<dbReference type="PROSITE" id="PS51186">
    <property type="entry name" value="GNAT"/>
    <property type="match status" value="1"/>
</dbReference>
<keyword evidence="1 4" id="KW-0808">Transferase</keyword>
<dbReference type="InterPro" id="IPR000182">
    <property type="entry name" value="GNAT_dom"/>
</dbReference>
<dbReference type="Proteomes" id="UP000218165">
    <property type="component" value="Chromosome"/>
</dbReference>
<keyword evidence="5" id="KW-1185">Reference proteome</keyword>
<evidence type="ECO:0000313" key="4">
    <source>
        <dbReference type="EMBL" id="ATG52418.1"/>
    </source>
</evidence>
<dbReference type="InterPro" id="IPR016181">
    <property type="entry name" value="Acyl_CoA_acyltransferase"/>
</dbReference>
<name>A0A291GQE5_9MICO</name>
<dbReference type="SUPFAM" id="SSF55729">
    <property type="entry name" value="Acyl-CoA N-acyltransferases (Nat)"/>
    <property type="match status" value="1"/>
</dbReference>
<gene>
    <name evidence="4" type="ORF">CFK38_13480</name>
</gene>
<evidence type="ECO:0000313" key="5">
    <source>
        <dbReference type="Proteomes" id="UP000218165"/>
    </source>
</evidence>
<sequence length="157" mass="17055">MHTLTLAGRRFTLRRAVAADLPELVALLADDVLGREREGTDLAPYEQAFAGIDRDPNQLLLAVRDQETAMVATMQLTLIPSLSRGGATRLQLEAVRVAGSTRGSGLGTALFSWAHDWGRAQGAMLAQLTTDASRADAHRFYERLGYVPSHVGFKLPL</sequence>
<dbReference type="KEGG" id="brz:CFK38_13480"/>
<dbReference type="AlphaFoldDB" id="A0A291GQE5"/>
<protein>
    <submittedName>
        <fullName evidence="4">GNAT family N-acetyltransferase</fullName>
    </submittedName>
</protein>
<dbReference type="RefSeq" id="WP_096803532.1">
    <property type="nucleotide sequence ID" value="NZ_CP023563.1"/>
</dbReference>
<reference evidence="5" key="1">
    <citation type="submission" date="2017-09" db="EMBL/GenBank/DDBJ databases">
        <title>Brachybacterium sp. VM2412.</title>
        <authorList>
            <person name="Tak E.J."/>
            <person name="Bae J.-W."/>
        </authorList>
    </citation>
    <scope>NUCLEOTIDE SEQUENCE [LARGE SCALE GENOMIC DNA]</scope>
    <source>
        <strain evidence="5">VM2412</strain>
    </source>
</reference>
<feature type="domain" description="N-acetyltransferase" evidence="3">
    <location>
        <begin position="11"/>
        <end position="157"/>
    </location>
</feature>
<dbReference type="OrthoDB" id="9789603at2"/>
<evidence type="ECO:0000256" key="1">
    <source>
        <dbReference type="ARBA" id="ARBA00022679"/>
    </source>
</evidence>
<dbReference type="PANTHER" id="PTHR43877">
    <property type="entry name" value="AMINOALKYLPHOSPHONATE N-ACETYLTRANSFERASE-RELATED-RELATED"/>
    <property type="match status" value="1"/>
</dbReference>
<keyword evidence="2" id="KW-0012">Acyltransferase</keyword>
<dbReference type="Pfam" id="PF00583">
    <property type="entry name" value="Acetyltransf_1"/>
    <property type="match status" value="1"/>
</dbReference>
<dbReference type="GO" id="GO:0016747">
    <property type="term" value="F:acyltransferase activity, transferring groups other than amino-acyl groups"/>
    <property type="evidence" value="ECO:0007669"/>
    <property type="project" value="InterPro"/>
</dbReference>
<dbReference type="EMBL" id="CP023563">
    <property type="protein sequence ID" value="ATG52418.1"/>
    <property type="molecule type" value="Genomic_DNA"/>
</dbReference>
<proteinExistence type="predicted"/>
<organism evidence="4 5">
    <name type="scientific">Brachybacterium vulturis</name>
    <dbReference type="NCBI Taxonomy" id="2017484"/>
    <lineage>
        <taxon>Bacteria</taxon>
        <taxon>Bacillati</taxon>
        <taxon>Actinomycetota</taxon>
        <taxon>Actinomycetes</taxon>
        <taxon>Micrococcales</taxon>
        <taxon>Dermabacteraceae</taxon>
        <taxon>Brachybacterium</taxon>
    </lineage>
</organism>